<protein>
    <submittedName>
        <fullName evidence="3">Uncharacterized protein</fullName>
    </submittedName>
</protein>
<evidence type="ECO:0000256" key="2">
    <source>
        <dbReference type="SAM" id="SignalP"/>
    </source>
</evidence>
<proteinExistence type="predicted"/>
<dbReference type="EMBL" id="CP136862">
    <property type="protein sequence ID" value="WOJ89842.1"/>
    <property type="molecule type" value="Genomic_DNA"/>
</dbReference>
<feature type="signal peptide" evidence="2">
    <location>
        <begin position="1"/>
        <end position="20"/>
    </location>
</feature>
<accession>A0ABZ0HRB8</accession>
<evidence type="ECO:0000256" key="1">
    <source>
        <dbReference type="SAM" id="MobiDB-lite"/>
    </source>
</evidence>
<feature type="region of interest" description="Disordered" evidence="1">
    <location>
        <begin position="20"/>
        <end position="44"/>
    </location>
</feature>
<gene>
    <name evidence="3" type="ORF">RZS28_00565</name>
</gene>
<evidence type="ECO:0000313" key="4">
    <source>
        <dbReference type="Proteomes" id="UP001626536"/>
    </source>
</evidence>
<reference evidence="3 4" key="1">
    <citation type="submission" date="2023-10" db="EMBL/GenBank/DDBJ databases">
        <title>Novel methanotroph of the genus Methylocapsa from a subarctic wetland.</title>
        <authorList>
            <person name="Belova S.E."/>
            <person name="Oshkin I.Y."/>
            <person name="Miroshnikov K."/>
            <person name="Dedysh S.N."/>
        </authorList>
    </citation>
    <scope>NUCLEOTIDE SEQUENCE [LARGE SCALE GENOMIC DNA]</scope>
    <source>
        <strain evidence="3 4">RX1</strain>
    </source>
</reference>
<sequence length="85" mass="9114">MRTYTLATVVAALFAFPASGFSQQAGSGPGGVRMGNDQGQEASSQQECEQLRSMCFQKDELGQLGDDCRKYHASCKSVGAEEDED</sequence>
<dbReference type="RefSeq" id="WP_407339288.1">
    <property type="nucleotide sequence ID" value="NZ_CP136862.1"/>
</dbReference>
<keyword evidence="4" id="KW-1185">Reference proteome</keyword>
<dbReference type="Proteomes" id="UP001626536">
    <property type="component" value="Chromosome"/>
</dbReference>
<feature type="chain" id="PRO_5046999351" evidence="2">
    <location>
        <begin position="21"/>
        <end position="85"/>
    </location>
</feature>
<evidence type="ECO:0000313" key="3">
    <source>
        <dbReference type="EMBL" id="WOJ89842.1"/>
    </source>
</evidence>
<keyword evidence="2" id="KW-0732">Signal</keyword>
<name>A0ABZ0HRB8_9HYPH</name>
<organism evidence="3 4">
    <name type="scientific">Methylocapsa polymorpha</name>
    <dbReference type="NCBI Taxonomy" id="3080828"/>
    <lineage>
        <taxon>Bacteria</taxon>
        <taxon>Pseudomonadati</taxon>
        <taxon>Pseudomonadota</taxon>
        <taxon>Alphaproteobacteria</taxon>
        <taxon>Hyphomicrobiales</taxon>
        <taxon>Beijerinckiaceae</taxon>
        <taxon>Methylocapsa</taxon>
    </lineage>
</organism>